<dbReference type="Gene3D" id="2.60.40.680">
    <property type="match status" value="1"/>
</dbReference>
<gene>
    <name evidence="3" type="ORF">IDH44_09780</name>
</gene>
<feature type="domain" description="Asl1-like glycosyl hydrolase catalytic" evidence="2">
    <location>
        <begin position="519"/>
        <end position="592"/>
    </location>
</feature>
<dbReference type="SUPFAM" id="SSF51445">
    <property type="entry name" value="(Trans)glycosidases"/>
    <property type="match status" value="2"/>
</dbReference>
<dbReference type="RefSeq" id="WP_190917125.1">
    <property type="nucleotide sequence ID" value="NZ_JACXIZ010000016.1"/>
</dbReference>
<dbReference type="InterPro" id="IPR024655">
    <property type="entry name" value="Asl1_glyco_hydro_catalytic"/>
</dbReference>
<evidence type="ECO:0000313" key="3">
    <source>
        <dbReference type="EMBL" id="MBD2845477.1"/>
    </source>
</evidence>
<organism evidence="3 4">
    <name type="scientific">Paenibacillus sabuli</name>
    <dbReference type="NCBI Taxonomy" id="2772509"/>
    <lineage>
        <taxon>Bacteria</taxon>
        <taxon>Bacillati</taxon>
        <taxon>Bacillota</taxon>
        <taxon>Bacilli</taxon>
        <taxon>Bacillales</taxon>
        <taxon>Paenibacillaceae</taxon>
        <taxon>Paenibacillus</taxon>
    </lineage>
</organism>
<dbReference type="Gene3D" id="1.20.1270.90">
    <property type="entry name" value="AF1782-like"/>
    <property type="match status" value="1"/>
</dbReference>
<proteinExistence type="predicted"/>
<sequence>MRVQQRKAMISIMLAMLLAIGALLPAPRVMAAETGTLTLSQHALGNIFFENETVIILAESDAETVNWVVRDFWGNTAASGSTPVNAAGTTLIEPAPAGAIGYYEMDLTAVVGADVVASAKTTFGVIRHTETDADDTRFGVMTHFAQNWDVDVMPLINKAGIRHVRDEHYWGSVEQTKGVYNFEDVTGGYMQTAKMNDLQVLPIMSFANKLYDTDPNGNQQAWTIRRWVSNLEGQVNITGYWKLSQTQGTGTDGTGFRIFVDGQEIFDDYKSAQSSTTISLNQINVVEGTVIDFVVTPGNQDAVNSWFDGTRFAIDIWKVGGGVSFHSESQFSGVQGGDQWHYGYASMPSVRWDDYEHSTDFREMTYNSTTQAWKSSAFQWAGQKAGTMSPDIKATSGVSPYTEDGREGYANYGKAMLDYYTAMEAGIPAIEVWNEYNGSFSNGPATADKPFYYTEMLKKTYEVLKSAYPDVPVIGTASVMIPTGYLEALFELGALDYMDGVVIHPYVQNWNVRWPELVWTEINDLNEQIKRFNNGETKPIWVTEFGFSSQDRKYTANFNARQMALMSSFDNVERSYTYLLRDDASFPYMGLLKSDQAPEGKYTPNPAYVATANMVHQLNGATALGREFVDSLSNLYIMKFTDSDEDELRIAWSADDEGEIGEFYTNEPLTIVDMMGVETVAQPVNGKVSIPLGESIVFVKGNVQSIQGTAGQPVADSFLSFTGEQGENGWQYGYYDEDVFQPMHYTPEFTWNWQWQGGADETLKVTQPGGYPSRVTADTPAVRRWTSSVEGEVNVQGLIGPSELNYSIRVDGTTVFDQTLQAVQYDSYDATFTVEEGSFVDFVIQHPNGQINLKSDKTVFTARIYDTTESASPGEAAPALTLTGSDEAMAGEGLQLDVGLEGVQSPFKLLSVVIQVDPTKLVFALAGEEGSESLDEAAIQLLHPDLSLLGSSVKPDTGEILLILAVAGQDATEEDGALFQLIGQVKEEASLGETAIFLTDAEASINGEEVPIGVPQTPYELAVVDSIVPGDRTSLDAVIAEALALHGRTMEGVKLGQYAEGSRSGLQTAIVSAQASGNSQSAIDQAKMELETALQQFRLQLVTMKPGATRITIHDLSLIANYYNAAPGEAGWSEVEKADVLNLNIIDIRNLAAVAQMILNEWRAD</sequence>
<dbReference type="InterPro" id="IPR017853">
    <property type="entry name" value="GH"/>
</dbReference>
<dbReference type="Proteomes" id="UP000621560">
    <property type="component" value="Unassembled WGS sequence"/>
</dbReference>
<evidence type="ECO:0000259" key="2">
    <source>
        <dbReference type="Pfam" id="PF11790"/>
    </source>
</evidence>
<protein>
    <recommendedName>
        <fullName evidence="2">Asl1-like glycosyl hydrolase catalytic domain-containing protein</fullName>
    </recommendedName>
</protein>
<dbReference type="Pfam" id="PF11790">
    <property type="entry name" value="Glyco_hydro_cc"/>
    <property type="match status" value="1"/>
</dbReference>
<evidence type="ECO:0000256" key="1">
    <source>
        <dbReference type="SAM" id="SignalP"/>
    </source>
</evidence>
<dbReference type="EMBL" id="JACXIZ010000016">
    <property type="protein sequence ID" value="MBD2845477.1"/>
    <property type="molecule type" value="Genomic_DNA"/>
</dbReference>
<comment type="caution">
    <text evidence="3">The sequence shown here is derived from an EMBL/GenBank/DDBJ whole genome shotgun (WGS) entry which is preliminary data.</text>
</comment>
<dbReference type="AlphaFoldDB" id="A0A927GS95"/>
<evidence type="ECO:0000313" key="4">
    <source>
        <dbReference type="Proteomes" id="UP000621560"/>
    </source>
</evidence>
<feature type="chain" id="PRO_5037243613" description="Asl1-like glycosyl hydrolase catalytic domain-containing protein" evidence="1">
    <location>
        <begin position="32"/>
        <end position="1165"/>
    </location>
</feature>
<name>A0A927GS95_9BACL</name>
<dbReference type="Gene3D" id="3.20.20.80">
    <property type="entry name" value="Glycosidases"/>
    <property type="match status" value="2"/>
</dbReference>
<keyword evidence="4" id="KW-1185">Reference proteome</keyword>
<dbReference type="PANTHER" id="PTHR12631">
    <property type="entry name" value="ALPHA-L-IDURONIDASE"/>
    <property type="match status" value="1"/>
</dbReference>
<dbReference type="PANTHER" id="PTHR12631:SF10">
    <property type="entry name" value="BETA-XYLOSIDASE-LIKE PROTEIN-RELATED"/>
    <property type="match status" value="1"/>
</dbReference>
<dbReference type="GO" id="GO:0004553">
    <property type="term" value="F:hydrolase activity, hydrolyzing O-glycosyl compounds"/>
    <property type="evidence" value="ECO:0007669"/>
    <property type="project" value="TreeGrafter"/>
</dbReference>
<accession>A0A927GS95</accession>
<keyword evidence="1" id="KW-0732">Signal</keyword>
<reference evidence="3" key="1">
    <citation type="submission" date="2020-09" db="EMBL/GenBank/DDBJ databases">
        <title>A novel bacterium of genus Paenibacillus, isolated from South China Sea.</title>
        <authorList>
            <person name="Huang H."/>
            <person name="Mo K."/>
            <person name="Hu Y."/>
        </authorList>
    </citation>
    <scope>NUCLEOTIDE SEQUENCE</scope>
    <source>
        <strain evidence="3">IB182496</strain>
    </source>
</reference>
<dbReference type="InterPro" id="IPR051923">
    <property type="entry name" value="Glycosyl_Hydrolase_39"/>
</dbReference>
<feature type="signal peptide" evidence="1">
    <location>
        <begin position="1"/>
        <end position="31"/>
    </location>
</feature>